<proteinExistence type="predicted"/>
<dbReference type="InterPro" id="IPR025748">
    <property type="entry name" value="PrcB_C_dom"/>
</dbReference>
<protein>
    <submittedName>
        <fullName evidence="3">Protease complex subunit PrcB family protein</fullName>
    </submittedName>
</protein>
<evidence type="ECO:0000256" key="1">
    <source>
        <dbReference type="SAM" id="SignalP"/>
    </source>
</evidence>
<evidence type="ECO:0000313" key="3">
    <source>
        <dbReference type="EMBL" id="MEL1255639.1"/>
    </source>
</evidence>
<name>A0ABU9IUF3_9FLAO</name>
<evidence type="ECO:0000259" key="2">
    <source>
        <dbReference type="Pfam" id="PF14343"/>
    </source>
</evidence>
<gene>
    <name evidence="3" type="ORF">AAEO57_17740</name>
</gene>
<feature type="domain" description="PrcB C-terminal" evidence="2">
    <location>
        <begin position="100"/>
        <end position="151"/>
    </location>
</feature>
<comment type="caution">
    <text evidence="3">The sequence shown here is derived from an EMBL/GenBank/DDBJ whole genome shotgun (WGS) entry which is preliminary data.</text>
</comment>
<accession>A0ABU9IUF3</accession>
<evidence type="ECO:0000313" key="4">
    <source>
        <dbReference type="Proteomes" id="UP001485226"/>
    </source>
</evidence>
<keyword evidence="3" id="KW-0378">Hydrolase</keyword>
<feature type="chain" id="PRO_5046906899" evidence="1">
    <location>
        <begin position="22"/>
        <end position="164"/>
    </location>
</feature>
<keyword evidence="3" id="KW-0645">Protease</keyword>
<organism evidence="3 4">
    <name type="scientific">Flavobacterium calami</name>
    <dbReference type="NCBI Taxonomy" id="3139144"/>
    <lineage>
        <taxon>Bacteria</taxon>
        <taxon>Pseudomonadati</taxon>
        <taxon>Bacteroidota</taxon>
        <taxon>Flavobacteriia</taxon>
        <taxon>Flavobacteriales</taxon>
        <taxon>Flavobacteriaceae</taxon>
        <taxon>Flavobacterium</taxon>
    </lineage>
</organism>
<dbReference type="Proteomes" id="UP001485226">
    <property type="component" value="Unassembled WGS sequence"/>
</dbReference>
<feature type="signal peptide" evidence="1">
    <location>
        <begin position="1"/>
        <end position="21"/>
    </location>
</feature>
<keyword evidence="4" id="KW-1185">Reference proteome</keyword>
<dbReference type="RefSeq" id="WP_341694375.1">
    <property type="nucleotide sequence ID" value="NZ_JBBYHS010000021.1"/>
</dbReference>
<sequence>MKKIVLILGILFFLISCNNNDLETSPESSSPESLPGSPITFSTIGQYNLYGNGDENISKSNLVISDAISWKNLIAKMNTRNNVSNNFTETNIDFTKYQIIAIFDKIQPSGGHSIDITLITENQKDITIKIEKLKTGDATLVMTQPFHIVKIAKSDKTIIFSEKK</sequence>
<dbReference type="Pfam" id="PF14343">
    <property type="entry name" value="PrcB_C"/>
    <property type="match status" value="1"/>
</dbReference>
<dbReference type="EMBL" id="JBBYHS010000021">
    <property type="protein sequence ID" value="MEL1255639.1"/>
    <property type="molecule type" value="Genomic_DNA"/>
</dbReference>
<dbReference type="GO" id="GO:0008233">
    <property type="term" value="F:peptidase activity"/>
    <property type="evidence" value="ECO:0007669"/>
    <property type="project" value="UniProtKB-KW"/>
</dbReference>
<dbReference type="PROSITE" id="PS51257">
    <property type="entry name" value="PROKAR_LIPOPROTEIN"/>
    <property type="match status" value="1"/>
</dbReference>
<keyword evidence="1" id="KW-0732">Signal</keyword>
<reference evidence="3 4" key="1">
    <citation type="submission" date="2024-04" db="EMBL/GenBank/DDBJ databases">
        <title>Flavobacterium sp. DGU38 16S ribosomal RNA gene Genome sequencing and assembly.</title>
        <authorList>
            <person name="Park S."/>
        </authorList>
    </citation>
    <scope>NUCLEOTIDE SEQUENCE [LARGE SCALE GENOMIC DNA]</scope>
    <source>
        <strain evidence="3 4">DGU38</strain>
    </source>
</reference>
<dbReference type="GO" id="GO:0006508">
    <property type="term" value="P:proteolysis"/>
    <property type="evidence" value="ECO:0007669"/>
    <property type="project" value="UniProtKB-KW"/>
</dbReference>